<feature type="non-terminal residue" evidence="3">
    <location>
        <position position="47"/>
    </location>
</feature>
<keyword evidence="2" id="KW-0732">Signal</keyword>
<reference evidence="3 4" key="1">
    <citation type="submission" date="2019-09" db="EMBL/GenBank/DDBJ databases">
        <title>Draft genome sequences of 48 bacterial type strains from the CCUG.</title>
        <authorList>
            <person name="Tunovic T."/>
            <person name="Pineiro-Iglesias B."/>
            <person name="Unosson C."/>
            <person name="Inganas E."/>
            <person name="Ohlen M."/>
            <person name="Cardew S."/>
            <person name="Jensie-Markopoulos S."/>
            <person name="Salva-Serra F."/>
            <person name="Jaen-Luchoro D."/>
            <person name="Karlsson R."/>
            <person name="Svensson-Stadler L."/>
            <person name="Chun J."/>
            <person name="Moore E."/>
        </authorList>
    </citation>
    <scope>NUCLEOTIDE SEQUENCE [LARGE SCALE GENOMIC DNA]</scope>
    <source>
        <strain evidence="3 4">CCUG 65687</strain>
    </source>
</reference>
<dbReference type="EMBL" id="VZOL01000794">
    <property type="protein sequence ID" value="KAB0648558.1"/>
    <property type="molecule type" value="Genomic_DNA"/>
</dbReference>
<evidence type="ECO:0000313" key="3">
    <source>
        <dbReference type="EMBL" id="KAB0648558.1"/>
    </source>
</evidence>
<accession>A0A6L3N7D6</accession>
<feature type="region of interest" description="Disordered" evidence="1">
    <location>
        <begin position="28"/>
        <end position="47"/>
    </location>
</feature>
<evidence type="ECO:0000256" key="1">
    <source>
        <dbReference type="SAM" id="MobiDB-lite"/>
    </source>
</evidence>
<organism evidence="3 4">
    <name type="scientific">Burkholderia territorii</name>
    <dbReference type="NCBI Taxonomy" id="1503055"/>
    <lineage>
        <taxon>Bacteria</taxon>
        <taxon>Pseudomonadati</taxon>
        <taxon>Pseudomonadota</taxon>
        <taxon>Betaproteobacteria</taxon>
        <taxon>Burkholderiales</taxon>
        <taxon>Burkholderiaceae</taxon>
        <taxon>Burkholderia</taxon>
        <taxon>Burkholderia cepacia complex</taxon>
    </lineage>
</organism>
<feature type="chain" id="PRO_5026800666" evidence="2">
    <location>
        <begin position="23"/>
        <end position="47"/>
    </location>
</feature>
<gene>
    <name evidence="3" type="ORF">F7R13_30365</name>
</gene>
<feature type="signal peptide" evidence="2">
    <location>
        <begin position="1"/>
        <end position="22"/>
    </location>
</feature>
<comment type="caution">
    <text evidence="3">The sequence shown here is derived from an EMBL/GenBank/DDBJ whole genome shotgun (WGS) entry which is preliminary data.</text>
</comment>
<dbReference type="AlphaFoldDB" id="A0A6L3N7D6"/>
<evidence type="ECO:0000313" key="4">
    <source>
        <dbReference type="Proteomes" id="UP000473571"/>
    </source>
</evidence>
<name>A0A6L3N7D6_9BURK</name>
<dbReference type="Proteomes" id="UP000473571">
    <property type="component" value="Unassembled WGS sequence"/>
</dbReference>
<protein>
    <submittedName>
        <fullName evidence="3">ArtI protein</fullName>
    </submittedName>
</protein>
<feature type="compositionally biased region" description="Basic and acidic residues" evidence="1">
    <location>
        <begin position="38"/>
        <end position="47"/>
    </location>
</feature>
<proteinExistence type="predicted"/>
<evidence type="ECO:0000256" key="2">
    <source>
        <dbReference type="SAM" id="SignalP"/>
    </source>
</evidence>
<sequence>MKTFATLATLTAAMLCCAAAQAQGTPTTAAPTAAAGSRLDDVVARGT</sequence>